<dbReference type="Gene3D" id="3.60.15.10">
    <property type="entry name" value="Ribonuclease Z/Hydroxyacylglutathione hydrolase-like"/>
    <property type="match status" value="1"/>
</dbReference>
<protein>
    <submittedName>
        <fullName evidence="1">Uncharacterized protein</fullName>
    </submittedName>
</protein>
<dbReference type="EMBL" id="OZ022408">
    <property type="protein sequence ID" value="CAK9439312.1"/>
    <property type="molecule type" value="Genomic_DNA"/>
</dbReference>
<dbReference type="SUPFAM" id="SSF56281">
    <property type="entry name" value="Metallo-hydrolase/oxidoreductase"/>
    <property type="match status" value="1"/>
</dbReference>
<evidence type="ECO:0000313" key="2">
    <source>
        <dbReference type="Proteomes" id="UP001497383"/>
    </source>
</evidence>
<dbReference type="Proteomes" id="UP001497383">
    <property type="component" value="Chromosome 4"/>
</dbReference>
<dbReference type="InterPro" id="IPR036866">
    <property type="entry name" value="RibonucZ/Hydroxyglut_hydro"/>
</dbReference>
<dbReference type="PANTHER" id="PTHR33835">
    <property type="entry name" value="YALI0C07656P"/>
    <property type="match status" value="1"/>
</dbReference>
<name>A0ABP0ZQR6_9ASCO</name>
<dbReference type="RefSeq" id="XP_066830433.1">
    <property type="nucleotide sequence ID" value="XM_066973611.1"/>
</dbReference>
<proteinExistence type="predicted"/>
<dbReference type="PANTHER" id="PTHR33835:SF1">
    <property type="entry name" value="METALLO-BETA-LACTAMASE DOMAIN-CONTAINING PROTEIN"/>
    <property type="match status" value="1"/>
</dbReference>
<keyword evidence="2" id="KW-1185">Reference proteome</keyword>
<accession>A0ABP0ZQR6</accession>
<evidence type="ECO:0000313" key="1">
    <source>
        <dbReference type="EMBL" id="CAK9439312.1"/>
    </source>
</evidence>
<reference evidence="1 2" key="1">
    <citation type="submission" date="2024-03" db="EMBL/GenBank/DDBJ databases">
        <authorList>
            <person name="Brejova B."/>
        </authorList>
    </citation>
    <scope>NUCLEOTIDE SEQUENCE [LARGE SCALE GENOMIC DNA]</scope>
    <source>
        <strain evidence="1 2">CBS 14171</strain>
    </source>
</reference>
<organism evidence="1 2">
    <name type="scientific">Lodderomyces beijingensis</name>
    <dbReference type="NCBI Taxonomy" id="1775926"/>
    <lineage>
        <taxon>Eukaryota</taxon>
        <taxon>Fungi</taxon>
        <taxon>Dikarya</taxon>
        <taxon>Ascomycota</taxon>
        <taxon>Saccharomycotina</taxon>
        <taxon>Pichiomycetes</taxon>
        <taxon>Debaryomycetaceae</taxon>
        <taxon>Candida/Lodderomyces clade</taxon>
        <taxon>Lodderomyces</taxon>
    </lineage>
</organism>
<dbReference type="InterPro" id="IPR025638">
    <property type="entry name" value="DUF4336"/>
</dbReference>
<dbReference type="GeneID" id="92208691"/>
<sequence length="286" mass="31709">MGYPHNFKIATRQLTKNILLASTAFSVFNVINLGARMAVFKFSTTGAPVNSAEADASETAPASGKAVIWSPLPYSPQVLDVLKDFLGASSEADLDIAYIIVPDREHNLNASKYKEKFPHVKIIGPEKIKKVELDITFTEKEGNKLISGGSLAQLVDGDRVIVDNFEFVYLPHHFNSELVMFEKSSRAIFEADLLMNLGVNEPLEQFSPATGYAETYNPHAWFSYLTRYMQPYSKVGNYILNKVVNRTKSQRGLEAIAAWAFDTIVVCHGNIITKDAKGAFKHALLS</sequence>
<gene>
    <name evidence="1" type="ORF">LODBEIA_P34950</name>
</gene>